<evidence type="ECO:0000313" key="2">
    <source>
        <dbReference type="EMBL" id="SDX95616.1"/>
    </source>
</evidence>
<dbReference type="OrthoDB" id="6293260at2"/>
<protein>
    <submittedName>
        <fullName evidence="2">Protein N-acetyltransferase, RimJ/RimL family</fullName>
    </submittedName>
</protein>
<dbReference type="AlphaFoldDB" id="A0A1H3FXC2"/>
<sequence>MTPALFAMSPRFAAAPADPSDPPAPARAPFGALFADPAAPILTARLRLRPVTDADAPRWVAFFAGADARFAGGPMLARDAAAAHEAAMADWSPCGPGHWTVERRDDRAWLGHVALIARPGWEAPELRWSLTRGAGGADVAAEAARGLRDRAAASGVAELVCFLHPEDAEAAEVARRIGARPDPASRAPLRGAQVWRRPLAPAPAVETEAWR</sequence>
<dbReference type="Proteomes" id="UP000199118">
    <property type="component" value="Unassembled WGS sequence"/>
</dbReference>
<proteinExistence type="predicted"/>
<dbReference type="STRING" id="356660.SAMN05444336_1157"/>
<evidence type="ECO:0000259" key="1">
    <source>
        <dbReference type="Pfam" id="PF13302"/>
    </source>
</evidence>
<feature type="domain" description="N-acetyltransferase" evidence="1">
    <location>
        <begin position="45"/>
        <end position="180"/>
    </location>
</feature>
<accession>A0A1H3FXC2</accession>
<evidence type="ECO:0000313" key="3">
    <source>
        <dbReference type="Proteomes" id="UP000199118"/>
    </source>
</evidence>
<dbReference type="InterPro" id="IPR000182">
    <property type="entry name" value="GNAT_dom"/>
</dbReference>
<dbReference type="Gene3D" id="3.40.630.30">
    <property type="match status" value="1"/>
</dbReference>
<dbReference type="InterPro" id="IPR016181">
    <property type="entry name" value="Acyl_CoA_acyltransferase"/>
</dbReference>
<keyword evidence="2" id="KW-0808">Transferase</keyword>
<dbReference type="GO" id="GO:0016747">
    <property type="term" value="F:acyltransferase activity, transferring groups other than amino-acyl groups"/>
    <property type="evidence" value="ECO:0007669"/>
    <property type="project" value="InterPro"/>
</dbReference>
<gene>
    <name evidence="2" type="ORF">SAMN05444336_1157</name>
</gene>
<reference evidence="2 3" key="1">
    <citation type="submission" date="2016-10" db="EMBL/GenBank/DDBJ databases">
        <authorList>
            <person name="de Groot N.N."/>
        </authorList>
    </citation>
    <scope>NUCLEOTIDE SEQUENCE [LARGE SCALE GENOMIC DNA]</scope>
    <source>
        <strain evidence="2 3">DSM 17890</strain>
    </source>
</reference>
<name>A0A1H3FXC2_9RHOB</name>
<dbReference type="EMBL" id="FNMZ01000015">
    <property type="protein sequence ID" value="SDX95616.1"/>
    <property type="molecule type" value="Genomic_DNA"/>
</dbReference>
<dbReference type="SUPFAM" id="SSF55729">
    <property type="entry name" value="Acyl-CoA N-acyltransferases (Nat)"/>
    <property type="match status" value="1"/>
</dbReference>
<keyword evidence="3" id="KW-1185">Reference proteome</keyword>
<dbReference type="RefSeq" id="WP_092685532.1">
    <property type="nucleotide sequence ID" value="NZ_FNMZ01000015.1"/>
</dbReference>
<dbReference type="Pfam" id="PF13302">
    <property type="entry name" value="Acetyltransf_3"/>
    <property type="match status" value="1"/>
</dbReference>
<organism evidence="2 3">
    <name type="scientific">Albimonas donghaensis</name>
    <dbReference type="NCBI Taxonomy" id="356660"/>
    <lineage>
        <taxon>Bacteria</taxon>
        <taxon>Pseudomonadati</taxon>
        <taxon>Pseudomonadota</taxon>
        <taxon>Alphaproteobacteria</taxon>
        <taxon>Rhodobacterales</taxon>
        <taxon>Paracoccaceae</taxon>
        <taxon>Albimonas</taxon>
    </lineage>
</organism>